<dbReference type="EMBL" id="OOIN01000010">
    <property type="protein sequence ID" value="SPO25252.1"/>
    <property type="molecule type" value="Genomic_DNA"/>
</dbReference>
<dbReference type="AlphaFoldDB" id="A0A5C3E3Y0"/>
<sequence>MVPAPLTTGCTINGTDTGNCCNLATISTFNNMTTCQTSQRSVDQLRSCLFKIVAPFGRDYLACNFDHNNGDNGSSTNSNSVPLTAKMSTNSAMRAKMGILGSILVLALTVIAQST</sequence>
<accession>A0A5C3E3Y0</accession>
<dbReference type="Proteomes" id="UP000324022">
    <property type="component" value="Unassembled WGS sequence"/>
</dbReference>
<evidence type="ECO:0000313" key="1">
    <source>
        <dbReference type="EMBL" id="SPO25252.1"/>
    </source>
</evidence>
<organism evidence="1 2">
    <name type="scientific">Ustilago trichophora</name>
    <dbReference type="NCBI Taxonomy" id="86804"/>
    <lineage>
        <taxon>Eukaryota</taxon>
        <taxon>Fungi</taxon>
        <taxon>Dikarya</taxon>
        <taxon>Basidiomycota</taxon>
        <taxon>Ustilaginomycotina</taxon>
        <taxon>Ustilaginomycetes</taxon>
        <taxon>Ustilaginales</taxon>
        <taxon>Ustilaginaceae</taxon>
        <taxon>Ustilago</taxon>
    </lineage>
</organism>
<reference evidence="1 2" key="1">
    <citation type="submission" date="2018-03" db="EMBL/GenBank/DDBJ databases">
        <authorList>
            <person name="Guldener U."/>
        </authorList>
    </citation>
    <scope>NUCLEOTIDE SEQUENCE [LARGE SCALE GENOMIC DNA]</scope>
    <source>
        <strain evidence="1 2">NBRC100155</strain>
    </source>
</reference>
<protein>
    <submittedName>
        <fullName evidence="1">Uncharacterized protein</fullName>
    </submittedName>
</protein>
<name>A0A5C3E3Y0_9BASI</name>
<gene>
    <name evidence="1" type="ORF">UTRI_02632_B</name>
</gene>
<evidence type="ECO:0000313" key="2">
    <source>
        <dbReference type="Proteomes" id="UP000324022"/>
    </source>
</evidence>
<keyword evidence="2" id="KW-1185">Reference proteome</keyword>
<proteinExistence type="predicted"/>